<evidence type="ECO:0000256" key="1">
    <source>
        <dbReference type="SAM" id="SignalP"/>
    </source>
</evidence>
<dbReference type="EMBL" id="CP048409">
    <property type="protein sequence ID" value="QIA06641.1"/>
    <property type="molecule type" value="Genomic_DNA"/>
</dbReference>
<dbReference type="Pfam" id="PF19841">
    <property type="entry name" value="GldN"/>
    <property type="match status" value="1"/>
</dbReference>
<dbReference type="InterPro" id="IPR019847">
    <property type="entry name" value="Gliding_motility_assoc_GldN"/>
</dbReference>
<sequence length="283" mass="33118">MKKIVVYIGMLVIVLGAVHKSADAQIVNGAYKQNDIYEKKPMPLVSVREADVFWQKTLWRVIDLREKMNIPLYYPTIPVADRTNLISLLLKGIDNGQLTPYDAQADDDFKIPMSYAQVKARFGAEATTEEKIDFDTGERTQVQVQGEIRPNEIKQFMIKEQWYFDKQTSSLNVRILGICPIREYVRDGDTSGEVQRQKVFWIYYPEARPLLATNLVQNPYNEARQQSYDDLFIKRMFNSYIVKESNIYNNRDISSYLIGKEAMLESKRIEDEIFSFEQDLWEY</sequence>
<feature type="signal peptide" evidence="1">
    <location>
        <begin position="1"/>
        <end position="24"/>
    </location>
</feature>
<protein>
    <submittedName>
        <fullName evidence="2">Gliding motility protein GldN</fullName>
    </submittedName>
</protein>
<dbReference type="RefSeq" id="WP_163344572.1">
    <property type="nucleotide sequence ID" value="NZ_CP048409.1"/>
</dbReference>
<dbReference type="AlphaFoldDB" id="A0A6C0RBT6"/>
<keyword evidence="3" id="KW-1185">Reference proteome</keyword>
<proteinExistence type="predicted"/>
<dbReference type="NCBIfam" id="TIGR03523">
    <property type="entry name" value="GldN"/>
    <property type="match status" value="1"/>
</dbReference>
<reference evidence="2 3" key="1">
    <citation type="submission" date="2020-02" db="EMBL/GenBank/DDBJ databases">
        <title>Genome sequencing for Draconibacterium sp. strain M1.</title>
        <authorList>
            <person name="Park S.-J."/>
        </authorList>
    </citation>
    <scope>NUCLEOTIDE SEQUENCE [LARGE SCALE GENOMIC DNA]</scope>
    <source>
        <strain evidence="2 3">M1</strain>
    </source>
</reference>
<organism evidence="2 3">
    <name type="scientific">Draconibacterium halophilum</name>
    <dbReference type="NCBI Taxonomy" id="2706887"/>
    <lineage>
        <taxon>Bacteria</taxon>
        <taxon>Pseudomonadati</taxon>
        <taxon>Bacteroidota</taxon>
        <taxon>Bacteroidia</taxon>
        <taxon>Marinilabiliales</taxon>
        <taxon>Prolixibacteraceae</taxon>
        <taxon>Draconibacterium</taxon>
    </lineage>
</organism>
<dbReference type="Proteomes" id="UP000474630">
    <property type="component" value="Chromosome"/>
</dbReference>
<evidence type="ECO:0000313" key="3">
    <source>
        <dbReference type="Proteomes" id="UP000474630"/>
    </source>
</evidence>
<feature type="chain" id="PRO_5025516885" evidence="1">
    <location>
        <begin position="25"/>
        <end position="283"/>
    </location>
</feature>
<dbReference type="KEGG" id="drc:G0Q07_02355"/>
<evidence type="ECO:0000313" key="2">
    <source>
        <dbReference type="EMBL" id="QIA06641.1"/>
    </source>
</evidence>
<gene>
    <name evidence="2" type="primary">gldN</name>
    <name evidence="2" type="ORF">G0Q07_02355</name>
</gene>
<keyword evidence="1" id="KW-0732">Signal</keyword>
<name>A0A6C0RBT6_9BACT</name>
<accession>A0A6C0RBT6</accession>